<evidence type="ECO:0000256" key="3">
    <source>
        <dbReference type="SAM" id="SignalP"/>
    </source>
</evidence>
<name>A0A8J4PYU9_9MYCE</name>
<comment type="caution">
    <text evidence="4">The sequence shown here is derived from an EMBL/GenBank/DDBJ whole genome shotgun (WGS) entry which is preliminary data.</text>
</comment>
<evidence type="ECO:0000313" key="5">
    <source>
        <dbReference type="Proteomes" id="UP000695562"/>
    </source>
</evidence>
<keyword evidence="3" id="KW-0732">Signal</keyword>
<feature type="region of interest" description="Disordered" evidence="1">
    <location>
        <begin position="481"/>
        <end position="523"/>
    </location>
</feature>
<dbReference type="EMBL" id="AJWJ01000022">
    <property type="protein sequence ID" value="KAF2077703.1"/>
    <property type="molecule type" value="Genomic_DNA"/>
</dbReference>
<dbReference type="GO" id="GO:0005794">
    <property type="term" value="C:Golgi apparatus"/>
    <property type="evidence" value="ECO:0007669"/>
    <property type="project" value="TreeGrafter"/>
</dbReference>
<dbReference type="AlphaFoldDB" id="A0A8J4PYU9"/>
<dbReference type="InterPro" id="IPR009637">
    <property type="entry name" value="GPR107/GPR108-like"/>
</dbReference>
<protein>
    <recommendedName>
        <fullName evidence="6">Intimal thickness related receptor IRP domain-containing protein</fullName>
    </recommendedName>
</protein>
<reference evidence="4" key="1">
    <citation type="submission" date="2020-01" db="EMBL/GenBank/DDBJ databases">
        <title>Development of genomics and gene disruption for Polysphondylium violaceum indicates a role for the polyketide synthase stlB in stalk morphogenesis.</title>
        <authorList>
            <person name="Narita B."/>
            <person name="Kawabe Y."/>
            <person name="Kin K."/>
            <person name="Saito T."/>
            <person name="Gibbs R."/>
            <person name="Kuspa A."/>
            <person name="Muzny D."/>
            <person name="Queller D."/>
            <person name="Richards S."/>
            <person name="Strassman J."/>
            <person name="Sucgang R."/>
            <person name="Worley K."/>
            <person name="Schaap P."/>
        </authorList>
    </citation>
    <scope>NUCLEOTIDE SEQUENCE</scope>
    <source>
        <strain evidence="4">QSvi11</strain>
    </source>
</reference>
<feature type="transmembrane region" description="Helical" evidence="2">
    <location>
        <begin position="291"/>
        <end position="314"/>
    </location>
</feature>
<feature type="compositionally biased region" description="Acidic residues" evidence="1">
    <location>
        <begin position="500"/>
        <end position="509"/>
    </location>
</feature>
<evidence type="ECO:0000313" key="4">
    <source>
        <dbReference type="EMBL" id="KAF2077703.1"/>
    </source>
</evidence>
<organism evidence="4 5">
    <name type="scientific">Polysphondylium violaceum</name>
    <dbReference type="NCBI Taxonomy" id="133409"/>
    <lineage>
        <taxon>Eukaryota</taxon>
        <taxon>Amoebozoa</taxon>
        <taxon>Evosea</taxon>
        <taxon>Eumycetozoa</taxon>
        <taxon>Dictyostelia</taxon>
        <taxon>Dictyosteliales</taxon>
        <taxon>Dictyosteliaceae</taxon>
        <taxon>Polysphondylium</taxon>
    </lineage>
</organism>
<sequence>MARNVFLYLVLCSLLFISIAYSARTEKSSSESDDDDSDYEDINNKTNNSGTSPYKTYNIETQNFSQDPIFRFILLENATVSISVDSIVQDTPLVLTICEFDKWKYIYAKHNDKTLFCEILKDLEKLSSGEGMTFASDDDEDDYVFRANRCEKQITFQDSLTLRYQVKRYGKYYINLSNCNIKTTNGSVNATVRIQAENPDFLHSDKINLLSAELMPLPIVYMIMTVIWSCLIPIWIRLYWVNRKSPFFLTLHFLFLPYICIKILTTVYNYYYFTYASYSTLLPIQKFLFRFFDTIFKSYYIFILLLFSNGWLIFNTRLKNEKYNIFAILFGYTSILVFQNSFGGQDTLAYLMLQLLGLGSKVFIFSYMMITINSYLEPMSYRVLNYRPSNTNYTAEQIVQMIKKFRLFLDFKRFLSAWIGICVYEFLISFLYYEGAIENWISMTDSEFLDFILFVGVFYLYRPRTLSSAINVFNPVNYPPIGEEQSQQEGSNNNNNDANNNEEEDEEDIDHNNSSTPLVNNRSFSGDIEMNIL</sequence>
<feature type="transmembrane region" description="Helical" evidence="2">
    <location>
        <begin position="323"/>
        <end position="342"/>
    </location>
</feature>
<gene>
    <name evidence="4" type="ORF">CYY_001020</name>
</gene>
<accession>A0A8J4PYU9</accession>
<dbReference type="PANTHER" id="PTHR21229">
    <property type="entry name" value="LUNG SEVEN TRANSMEMBRANE RECEPTOR"/>
    <property type="match status" value="1"/>
</dbReference>
<dbReference type="GO" id="GO:0016020">
    <property type="term" value="C:membrane"/>
    <property type="evidence" value="ECO:0007669"/>
    <property type="project" value="InterPro"/>
</dbReference>
<keyword evidence="5" id="KW-1185">Reference proteome</keyword>
<feature type="compositionally biased region" description="Low complexity" evidence="1">
    <location>
        <begin position="483"/>
        <end position="499"/>
    </location>
</feature>
<evidence type="ECO:0000256" key="1">
    <source>
        <dbReference type="SAM" id="MobiDB-lite"/>
    </source>
</evidence>
<feature type="transmembrane region" description="Helical" evidence="2">
    <location>
        <begin position="219"/>
        <end position="240"/>
    </location>
</feature>
<feature type="compositionally biased region" description="Polar residues" evidence="1">
    <location>
        <begin position="44"/>
        <end position="54"/>
    </location>
</feature>
<feature type="transmembrane region" description="Helical" evidence="2">
    <location>
        <begin position="348"/>
        <end position="370"/>
    </location>
</feature>
<evidence type="ECO:0000256" key="2">
    <source>
        <dbReference type="SAM" id="Phobius"/>
    </source>
</evidence>
<keyword evidence="2" id="KW-0812">Transmembrane</keyword>
<feature type="chain" id="PRO_5035185837" description="Intimal thickness related receptor IRP domain-containing protein" evidence="3">
    <location>
        <begin position="23"/>
        <end position="533"/>
    </location>
</feature>
<feature type="transmembrane region" description="Helical" evidence="2">
    <location>
        <begin position="439"/>
        <end position="461"/>
    </location>
</feature>
<proteinExistence type="predicted"/>
<dbReference type="OrthoDB" id="22982at2759"/>
<keyword evidence="2" id="KW-0472">Membrane</keyword>
<feature type="transmembrane region" description="Helical" evidence="2">
    <location>
        <begin position="247"/>
        <end position="271"/>
    </location>
</feature>
<keyword evidence="2" id="KW-1133">Transmembrane helix</keyword>
<dbReference type="Proteomes" id="UP000695562">
    <property type="component" value="Unassembled WGS sequence"/>
</dbReference>
<feature type="compositionally biased region" description="Acidic residues" evidence="1">
    <location>
        <begin position="31"/>
        <end position="41"/>
    </location>
</feature>
<feature type="transmembrane region" description="Helical" evidence="2">
    <location>
        <begin position="414"/>
        <end position="433"/>
    </location>
</feature>
<feature type="region of interest" description="Disordered" evidence="1">
    <location>
        <begin position="28"/>
        <end position="54"/>
    </location>
</feature>
<evidence type="ECO:0008006" key="6">
    <source>
        <dbReference type="Google" id="ProtNLM"/>
    </source>
</evidence>
<feature type="signal peptide" evidence="3">
    <location>
        <begin position="1"/>
        <end position="22"/>
    </location>
</feature>